<evidence type="ECO:0000259" key="7">
    <source>
        <dbReference type="PROSITE" id="PS50119"/>
    </source>
</evidence>
<reference evidence="8 9" key="1">
    <citation type="submission" date="2024-01" db="EMBL/GenBank/DDBJ databases">
        <title>The genome of the rayed Mediterranean limpet Patella caerulea (Linnaeus, 1758).</title>
        <authorList>
            <person name="Anh-Thu Weber A."/>
            <person name="Halstead-Nussloch G."/>
        </authorList>
    </citation>
    <scope>NUCLEOTIDE SEQUENCE [LARGE SCALE GENOMIC DNA]</scope>
    <source>
        <strain evidence="8">AATW-2023a</strain>
        <tissue evidence="8">Whole specimen</tissue>
    </source>
</reference>
<dbReference type="PROSITE" id="PS50089">
    <property type="entry name" value="ZF_RING_2"/>
    <property type="match status" value="1"/>
</dbReference>
<comment type="caution">
    <text evidence="8">The sequence shown here is derived from an EMBL/GenBank/DDBJ whole genome shotgun (WGS) entry which is preliminary data.</text>
</comment>
<feature type="domain" description="B box-type" evidence="7">
    <location>
        <begin position="132"/>
        <end position="173"/>
    </location>
</feature>
<name>A0AAN8PQ12_PATCE</name>
<dbReference type="SMART" id="SM00336">
    <property type="entry name" value="BBOX"/>
    <property type="match status" value="2"/>
</dbReference>
<keyword evidence="3" id="KW-0862">Zinc</keyword>
<evidence type="ECO:0000256" key="5">
    <source>
        <dbReference type="SAM" id="Phobius"/>
    </source>
</evidence>
<keyword evidence="2 4" id="KW-0863">Zinc-finger</keyword>
<dbReference type="Pfam" id="PF00643">
    <property type="entry name" value="zf-B_box"/>
    <property type="match status" value="1"/>
</dbReference>
<dbReference type="GO" id="GO:0008270">
    <property type="term" value="F:zinc ion binding"/>
    <property type="evidence" value="ECO:0007669"/>
    <property type="project" value="UniProtKB-KW"/>
</dbReference>
<dbReference type="Pfam" id="PF13445">
    <property type="entry name" value="zf-RING_UBOX"/>
    <property type="match status" value="1"/>
</dbReference>
<dbReference type="SUPFAM" id="SSF57850">
    <property type="entry name" value="RING/U-box"/>
    <property type="match status" value="1"/>
</dbReference>
<dbReference type="PROSITE" id="PS50119">
    <property type="entry name" value="ZF_BBOX"/>
    <property type="match status" value="2"/>
</dbReference>
<dbReference type="InterPro" id="IPR000315">
    <property type="entry name" value="Znf_B-box"/>
</dbReference>
<dbReference type="Proteomes" id="UP001347796">
    <property type="component" value="Unassembled WGS sequence"/>
</dbReference>
<dbReference type="InterPro" id="IPR017907">
    <property type="entry name" value="Znf_RING_CS"/>
</dbReference>
<dbReference type="SUPFAM" id="SSF57845">
    <property type="entry name" value="B-box zinc-binding domain"/>
    <property type="match status" value="1"/>
</dbReference>
<dbReference type="Gene3D" id="3.30.40.10">
    <property type="entry name" value="Zinc/RING finger domain, C3HC4 (zinc finger)"/>
    <property type="match status" value="1"/>
</dbReference>
<keyword evidence="9" id="KW-1185">Reference proteome</keyword>
<dbReference type="AlphaFoldDB" id="A0AAN8PQ12"/>
<accession>A0AAN8PQ12</accession>
<dbReference type="CDD" id="cd19757">
    <property type="entry name" value="Bbox1"/>
    <property type="match status" value="1"/>
</dbReference>
<dbReference type="InterPro" id="IPR001841">
    <property type="entry name" value="Znf_RING"/>
</dbReference>
<evidence type="ECO:0000313" key="8">
    <source>
        <dbReference type="EMBL" id="KAK6174105.1"/>
    </source>
</evidence>
<dbReference type="Gene3D" id="3.30.160.60">
    <property type="entry name" value="Classic Zinc Finger"/>
    <property type="match status" value="1"/>
</dbReference>
<evidence type="ECO:0000256" key="1">
    <source>
        <dbReference type="ARBA" id="ARBA00022723"/>
    </source>
</evidence>
<evidence type="ECO:0000313" key="9">
    <source>
        <dbReference type="Proteomes" id="UP001347796"/>
    </source>
</evidence>
<feature type="transmembrane region" description="Helical" evidence="5">
    <location>
        <begin position="377"/>
        <end position="402"/>
    </location>
</feature>
<keyword evidence="5" id="KW-0812">Transmembrane</keyword>
<dbReference type="PANTHER" id="PTHR25462">
    <property type="entry name" value="BONUS, ISOFORM C-RELATED"/>
    <property type="match status" value="1"/>
</dbReference>
<organism evidence="8 9">
    <name type="scientific">Patella caerulea</name>
    <name type="common">Rayed Mediterranean limpet</name>
    <dbReference type="NCBI Taxonomy" id="87958"/>
    <lineage>
        <taxon>Eukaryota</taxon>
        <taxon>Metazoa</taxon>
        <taxon>Spiralia</taxon>
        <taxon>Lophotrochozoa</taxon>
        <taxon>Mollusca</taxon>
        <taxon>Gastropoda</taxon>
        <taxon>Patellogastropoda</taxon>
        <taxon>Patelloidea</taxon>
        <taxon>Patellidae</taxon>
        <taxon>Patella</taxon>
    </lineage>
</organism>
<dbReference type="InterPro" id="IPR027370">
    <property type="entry name" value="Znf-RING_euk"/>
</dbReference>
<dbReference type="SMART" id="SM00184">
    <property type="entry name" value="RING"/>
    <property type="match status" value="1"/>
</dbReference>
<dbReference type="CDD" id="cd19756">
    <property type="entry name" value="Bbox2"/>
    <property type="match status" value="1"/>
</dbReference>
<dbReference type="PANTHER" id="PTHR25462:SF296">
    <property type="entry name" value="MEIOTIC P26, ISOFORM F"/>
    <property type="match status" value="1"/>
</dbReference>
<protein>
    <submittedName>
        <fullName evidence="8">Uncharacterized protein</fullName>
    </submittedName>
</protein>
<keyword evidence="5" id="KW-0472">Membrane</keyword>
<feature type="domain" description="B box-type" evidence="7">
    <location>
        <begin position="77"/>
        <end position="120"/>
    </location>
</feature>
<evidence type="ECO:0000259" key="6">
    <source>
        <dbReference type="PROSITE" id="PS50089"/>
    </source>
</evidence>
<dbReference type="InterPro" id="IPR013083">
    <property type="entry name" value="Znf_RING/FYVE/PHD"/>
</dbReference>
<proteinExistence type="predicted"/>
<keyword evidence="1" id="KW-0479">Metal-binding</keyword>
<sequence length="426" mass="49253">MAGQNDLHVCSICLNDFTIPKIIDCHHTFCEQCLKGHIKKSVTDNNFLCPLCRQEIRIPKGGVKEFPMNFYIRERSLDLSSCGICKTKPCVFNCRNCEQYLCRPCKATHDALADNNNHVIFTSDGHSGNKIAQKTYCKIHRRQEVRVFCNDCTVAVCQICLERNHSSHFTSDLMEYLNEVGNELDINRTYMEDKLTQLKTDVNNINKSIRETRQNSNTECDKIDEHVELFYNILKHSRKGMKQDLKKIQDDYEDKMGKHKDGKEMMIKKLENCLNATTKDLKNPSIDKMLTIARYVKSTKESITDTVDSDVSMPSLRLCKYQSGQLDGDTVSRVMGGLVYIHEFWANINGGGIARLVAYHRRNYFEKLSKSINFREAIVNIFVVTIIFMLLLFFGLTFLLFIMQQIHDLLSYIVLSMEATRYTEKF</sequence>
<dbReference type="EMBL" id="JAZGQO010000011">
    <property type="protein sequence ID" value="KAK6174105.1"/>
    <property type="molecule type" value="Genomic_DNA"/>
</dbReference>
<evidence type="ECO:0000256" key="2">
    <source>
        <dbReference type="ARBA" id="ARBA00022771"/>
    </source>
</evidence>
<dbReference type="InterPro" id="IPR047153">
    <property type="entry name" value="TRIM45/56/19-like"/>
</dbReference>
<feature type="domain" description="RING-type" evidence="6">
    <location>
        <begin position="10"/>
        <end position="53"/>
    </location>
</feature>
<keyword evidence="5" id="KW-1133">Transmembrane helix</keyword>
<dbReference type="PROSITE" id="PS00518">
    <property type="entry name" value="ZF_RING_1"/>
    <property type="match status" value="1"/>
</dbReference>
<evidence type="ECO:0000256" key="4">
    <source>
        <dbReference type="PROSITE-ProRule" id="PRU00024"/>
    </source>
</evidence>
<gene>
    <name evidence="8" type="ORF">SNE40_017443</name>
</gene>
<evidence type="ECO:0000256" key="3">
    <source>
        <dbReference type="ARBA" id="ARBA00022833"/>
    </source>
</evidence>